<dbReference type="Proteomes" id="UP000694005">
    <property type="component" value="Chromosome A10"/>
</dbReference>
<dbReference type="SUPFAM" id="SSF52540">
    <property type="entry name" value="P-loop containing nucleoside triphosphate hydrolases"/>
    <property type="match status" value="1"/>
</dbReference>
<evidence type="ECO:0000256" key="3">
    <source>
        <dbReference type="ARBA" id="ARBA00022692"/>
    </source>
</evidence>
<evidence type="ECO:0000256" key="4">
    <source>
        <dbReference type="ARBA" id="ARBA00022989"/>
    </source>
</evidence>
<dbReference type="AlphaFoldDB" id="A0A8D9I2P9"/>
<evidence type="ECO:0000313" key="6">
    <source>
        <dbReference type="EMBL" id="CAG7910040.1"/>
    </source>
</evidence>
<reference evidence="6 7" key="1">
    <citation type="submission" date="2021-07" db="EMBL/GenBank/DDBJ databases">
        <authorList>
            <consortium name="Genoscope - CEA"/>
            <person name="William W."/>
        </authorList>
    </citation>
    <scope>NUCLEOTIDE SEQUENCE [LARGE SCALE GENOMIC DNA]</scope>
</reference>
<evidence type="ECO:0000256" key="1">
    <source>
        <dbReference type="ARBA" id="ARBA00004141"/>
    </source>
</evidence>
<proteinExistence type="predicted"/>
<accession>A0A8D9I2P9</accession>
<keyword evidence="5" id="KW-0472">Membrane</keyword>
<organism evidence="6 7">
    <name type="scientific">Brassica campestris</name>
    <name type="common">Field mustard</name>
    <dbReference type="NCBI Taxonomy" id="3711"/>
    <lineage>
        <taxon>Eukaryota</taxon>
        <taxon>Viridiplantae</taxon>
        <taxon>Streptophyta</taxon>
        <taxon>Embryophyta</taxon>
        <taxon>Tracheophyta</taxon>
        <taxon>Spermatophyta</taxon>
        <taxon>Magnoliopsida</taxon>
        <taxon>eudicotyledons</taxon>
        <taxon>Gunneridae</taxon>
        <taxon>Pentapetalae</taxon>
        <taxon>rosids</taxon>
        <taxon>malvids</taxon>
        <taxon>Brassicales</taxon>
        <taxon>Brassicaceae</taxon>
        <taxon>Brassiceae</taxon>
        <taxon>Brassica</taxon>
    </lineage>
</organism>
<dbReference type="PANTHER" id="PTHR48041">
    <property type="entry name" value="ABC TRANSPORTER G FAMILY MEMBER 28"/>
    <property type="match status" value="1"/>
</dbReference>
<keyword evidence="3" id="KW-0812">Transmembrane</keyword>
<evidence type="ECO:0000256" key="5">
    <source>
        <dbReference type="ARBA" id="ARBA00023136"/>
    </source>
</evidence>
<dbReference type="Gramene" id="A10p12860.2_BraZ1">
    <property type="protein sequence ID" value="A10p12860.2_BraZ1.CDS"/>
    <property type="gene ID" value="A10g12860.2_BraZ1"/>
</dbReference>
<dbReference type="PANTHER" id="PTHR48041:SF109">
    <property type="entry name" value="ABC TRANSPORTER G FAMILY MEMBER 20"/>
    <property type="match status" value="1"/>
</dbReference>
<evidence type="ECO:0000256" key="2">
    <source>
        <dbReference type="ARBA" id="ARBA00022448"/>
    </source>
</evidence>
<keyword evidence="4" id="KW-1133">Transmembrane helix</keyword>
<dbReference type="InterPro" id="IPR027417">
    <property type="entry name" value="P-loop_NTPase"/>
</dbReference>
<gene>
    <name evidence="6" type="ORF">BRAPAZ1V2_A10P12860.2</name>
</gene>
<name>A0A8D9I2P9_BRACM</name>
<protein>
    <submittedName>
        <fullName evidence="6">Uncharacterized protein</fullName>
    </submittedName>
</protein>
<keyword evidence="2" id="KW-0813">Transport</keyword>
<dbReference type="GO" id="GO:0016020">
    <property type="term" value="C:membrane"/>
    <property type="evidence" value="ECO:0007669"/>
    <property type="project" value="UniProtKB-SubCell"/>
</dbReference>
<evidence type="ECO:0000313" key="7">
    <source>
        <dbReference type="Proteomes" id="UP000694005"/>
    </source>
</evidence>
<dbReference type="Gene3D" id="3.40.50.300">
    <property type="entry name" value="P-loop containing nucleotide triphosphate hydrolases"/>
    <property type="match status" value="1"/>
</dbReference>
<comment type="subcellular location">
    <subcellularLocation>
        <location evidence="1">Membrane</location>
        <topology evidence="1">Multi-pass membrane protein</topology>
    </subcellularLocation>
</comment>
<dbReference type="InterPro" id="IPR050352">
    <property type="entry name" value="ABCG_transporters"/>
</dbReference>
<dbReference type="EMBL" id="LS974626">
    <property type="protein sequence ID" value="CAG7910040.1"/>
    <property type="molecule type" value="Genomic_DNA"/>
</dbReference>
<sequence>MYMKKPGMKRNMGGGGVLNLTSTTTVAMNKAIDETFDKEEVGKTTDLANQVVDEITVRRMATKNDVPTTVSKKRHRRANNSDDLPLFYTDQSVGFHRGHRNTPKVSVTLAELLTSIEDEQNGKSHSMPSPSPFVLSFKDLTYSVEIKKKFNPLPCCGSSDGDDMEINTKMLLNGISGEAIEEEMMAFLGASGSGKSTPIDALADRIAKESLHEYGHIIPKNENKTEFALDLIRELEDSPEGTKSALFF</sequence>